<name>A0A5K1VRU4_ENTHI</name>
<comment type="caution">
    <text evidence="6">The sequence shown here is derived from an EMBL/GenBank/DDBJ whole genome shotgun (WGS) entry which is preliminary data.</text>
</comment>
<evidence type="ECO:0000256" key="3">
    <source>
        <dbReference type="RuleBase" id="RU364011"/>
    </source>
</evidence>
<dbReference type="AlphaFoldDB" id="A0A5K1VRU4"/>
<protein>
    <recommendedName>
        <fullName evidence="3">40S ribosomal protein S30</fullName>
    </recommendedName>
</protein>
<dbReference type="InterPro" id="IPR006846">
    <property type="entry name" value="Ribosomal_eS30"/>
</dbReference>
<reference evidence="6 7" key="1">
    <citation type="submission" date="2016-05" db="EMBL/GenBank/DDBJ databases">
        <title>First whole genome sequencing of Entamoeba histolytica HM1:IMSS-clone-6.</title>
        <authorList>
            <person name="Mukherjee Avik.K."/>
            <person name="Izumyama S."/>
            <person name="Nakada-Tsukui K."/>
            <person name="Nozaki T."/>
        </authorList>
    </citation>
    <scope>NUCLEOTIDE SEQUENCE [LARGE SCALE GENOMIC DNA]</scope>
    <source>
        <strain evidence="6 7">HM1:IMSS clone 6</strain>
    </source>
</reference>
<evidence type="ECO:0000313" key="5">
    <source>
        <dbReference type="EMBL" id="GAT91752.1"/>
    </source>
</evidence>
<evidence type="ECO:0000256" key="1">
    <source>
        <dbReference type="ARBA" id="ARBA00022980"/>
    </source>
</evidence>
<feature type="compositionally biased region" description="Basic and acidic residues" evidence="4">
    <location>
        <begin position="19"/>
        <end position="28"/>
    </location>
</feature>
<sequence>MGKVHGGLTRAGKVRNQTKKPEKVDTGKKKFPSGRAYLRYLYSKRMVMLNGDNKKYKFNPQRIN</sequence>
<dbReference type="Proteomes" id="UP000078387">
    <property type="component" value="Unassembled WGS sequence"/>
</dbReference>
<proteinExistence type="inferred from homology"/>
<dbReference type="VEuPathDB" id="AmoebaDB:EHI7A_003520"/>
<accession>A0A5K1VRU4</accession>
<gene>
    <name evidence="5" type="ORF">CL6EHI_044550</name>
    <name evidence="6" type="ORF">CL6EHI_182590</name>
</gene>
<dbReference type="OMA" id="KRRILVW"/>
<feature type="region of interest" description="Disordered" evidence="4">
    <location>
        <begin position="1"/>
        <end position="30"/>
    </location>
</feature>
<organism evidence="6 7">
    <name type="scientific">Entamoeba histolytica</name>
    <dbReference type="NCBI Taxonomy" id="5759"/>
    <lineage>
        <taxon>Eukaryota</taxon>
        <taxon>Amoebozoa</taxon>
        <taxon>Evosea</taxon>
        <taxon>Archamoebae</taxon>
        <taxon>Mastigamoebida</taxon>
        <taxon>Entamoebidae</taxon>
        <taxon>Entamoeba</taxon>
    </lineage>
</organism>
<dbReference type="EMBL" id="BDEQ01000001">
    <property type="protein sequence ID" value="GAT91752.1"/>
    <property type="molecule type" value="Genomic_DNA"/>
</dbReference>
<dbReference type="GO" id="GO:0003735">
    <property type="term" value="F:structural constituent of ribosome"/>
    <property type="evidence" value="ECO:0007669"/>
    <property type="project" value="UniProtKB-UniRule"/>
</dbReference>
<evidence type="ECO:0000256" key="2">
    <source>
        <dbReference type="ARBA" id="ARBA00023274"/>
    </source>
</evidence>
<dbReference type="VEuPathDB" id="AmoebaDB:KM1_002850"/>
<evidence type="ECO:0000313" key="6">
    <source>
        <dbReference type="EMBL" id="GAT92521.1"/>
    </source>
</evidence>
<dbReference type="VEuPathDB" id="AmoebaDB:EHI_044550"/>
<dbReference type="PANTHER" id="PTHR12650:SF15">
    <property type="entry name" value="RIBOSOMAL PROTEIN S30, ISOFORM A"/>
    <property type="match status" value="1"/>
</dbReference>
<evidence type="ECO:0000256" key="4">
    <source>
        <dbReference type="SAM" id="MobiDB-lite"/>
    </source>
</evidence>
<comment type="similarity">
    <text evidence="3">Belongs to the eukaryotic ribosomal protein eS30 family.</text>
</comment>
<dbReference type="EMBL" id="BDEQ01000001">
    <property type="protein sequence ID" value="GAT92521.1"/>
    <property type="molecule type" value="Genomic_DNA"/>
</dbReference>
<dbReference type="VEuPathDB" id="AmoebaDB:EHI8A_003810"/>
<keyword evidence="1 3" id="KW-0689">Ribosomal protein</keyword>
<dbReference type="GO" id="GO:0022627">
    <property type="term" value="C:cytosolic small ribosomal subunit"/>
    <property type="evidence" value="ECO:0007669"/>
    <property type="project" value="TreeGrafter"/>
</dbReference>
<dbReference type="GO" id="GO:0006412">
    <property type="term" value="P:translation"/>
    <property type="evidence" value="ECO:0007669"/>
    <property type="project" value="InterPro"/>
</dbReference>
<dbReference type="PANTHER" id="PTHR12650">
    <property type="entry name" value="40S RIBOSOMAL PROTEIN S30/UBIQUITIN-LIKE PROTEIN FUBI"/>
    <property type="match status" value="1"/>
</dbReference>
<keyword evidence="2 3" id="KW-0687">Ribonucleoprotein</keyword>
<dbReference type="VEuPathDB" id="AmoebaDB:EHI5A_088500"/>
<dbReference type="Pfam" id="PF04758">
    <property type="entry name" value="Ribosomal_S30"/>
    <property type="match status" value="1"/>
</dbReference>
<evidence type="ECO:0000313" key="7">
    <source>
        <dbReference type="Proteomes" id="UP000078387"/>
    </source>
</evidence>